<dbReference type="HOGENOM" id="CLU_527726_0_0_5"/>
<keyword evidence="1" id="KW-0347">Helicase</keyword>
<accession>W8RWQ0</accession>
<dbReference type="EMBL" id="CP004372">
    <property type="protein sequence ID" value="AHM05778.1"/>
    <property type="molecule type" value="Genomic_DNA"/>
</dbReference>
<dbReference type="Pfam" id="PF13148">
    <property type="entry name" value="DUF3987"/>
    <property type="match status" value="1"/>
</dbReference>
<keyword evidence="1" id="KW-0067">ATP-binding</keyword>
<sequence>MTTTRKTPTTAEHALLRELTVKTRKGTRRLKKYERDALIQMLAVKAAPEEFDVRNLIPKGSFLERIVRHFEDTDISYALPVMHVVMITASFLTQNGACLEVPGVGRVLPTLWTIGLAGSGSSKTLASEEIDRIISRGKGLPLNRLATGCTDAQWIVELNDNNGAFWFQDEVGKTFKSILTDGNYRRIKPWCLDAYSHKPIANRLKSEKNKLVIDRPYFTFHGLTVDETWRDDIDLSSMLDGFCQRFSYYVAVPRGDTDIFDHFLYFEGPKVDPRRDCLAEIWDALCDQDGACEAYTLNDEVLPYLKAWWSGLRQSWGQSALPKSFIRRIGFAVLRYLMVLHFLLGKSRRPVDIETADLATRFAEYHFLSALHIVQQYDRAKTSRIQVAADARARVSDAGKPVTGREVSRALSKQQRAQFEKGEIGEILSVLNQIEEMPGLFDATSDAREKSSAIEGRRDEIKARLLLNERKRNERRLRELCRGRERSNPASHLYRDARDDLESNVVQLHLPLTGTE</sequence>
<organism evidence="1 2">
    <name type="scientific">Roseicyclus elongatus DSM 19469</name>
    <dbReference type="NCBI Taxonomy" id="1294273"/>
    <lineage>
        <taxon>Bacteria</taxon>
        <taxon>Pseudomonadati</taxon>
        <taxon>Pseudomonadota</taxon>
        <taxon>Alphaproteobacteria</taxon>
        <taxon>Rhodobacterales</taxon>
        <taxon>Roseobacteraceae</taxon>
        <taxon>Roseicyclus</taxon>
    </lineage>
</organism>
<protein>
    <submittedName>
        <fullName evidence="1">Holliday junction resolvasome, helicase subunit</fullName>
    </submittedName>
</protein>
<gene>
    <name evidence="1" type="ORF">roselon_03523</name>
</gene>
<keyword evidence="1" id="KW-0547">Nucleotide-binding</keyword>
<evidence type="ECO:0000313" key="1">
    <source>
        <dbReference type="EMBL" id="AHM05778.1"/>
    </source>
</evidence>
<keyword evidence="1" id="KW-0378">Hydrolase</keyword>
<dbReference type="KEGG" id="red:roselon_03523"/>
<dbReference type="AlphaFoldDB" id="W8RWQ0"/>
<dbReference type="InterPro" id="IPR025048">
    <property type="entry name" value="DUF3987"/>
</dbReference>
<evidence type="ECO:0000313" key="2">
    <source>
        <dbReference type="Proteomes" id="UP000019593"/>
    </source>
</evidence>
<proteinExistence type="predicted"/>
<name>W8RWQ0_9RHOB</name>
<dbReference type="GO" id="GO:0004386">
    <property type="term" value="F:helicase activity"/>
    <property type="evidence" value="ECO:0007669"/>
    <property type="project" value="UniProtKB-KW"/>
</dbReference>
<dbReference type="eggNOG" id="ENOG5032TIR">
    <property type="taxonomic scope" value="Bacteria"/>
</dbReference>
<reference evidence="1 2" key="1">
    <citation type="submission" date="2013-03" db="EMBL/GenBank/DDBJ databases">
        <authorList>
            <person name="Fiebig A."/>
            <person name="Goeker M."/>
            <person name="Klenk H.-P.P."/>
        </authorList>
    </citation>
    <scope>NUCLEOTIDE SEQUENCE [LARGE SCALE GENOMIC DNA]</scope>
    <source>
        <strain evidence="2">DSM 19469</strain>
    </source>
</reference>
<dbReference type="Proteomes" id="UP000019593">
    <property type="component" value="Chromosome"/>
</dbReference>
<keyword evidence="2" id="KW-1185">Reference proteome</keyword>